<dbReference type="InterPro" id="IPR051450">
    <property type="entry name" value="Gfo/Idh/MocA_Oxidoreductases"/>
</dbReference>
<feature type="domain" description="Gfo/Idh/MocA-like oxidoreductase N-terminal" evidence="1">
    <location>
        <begin position="5"/>
        <end position="133"/>
    </location>
</feature>
<dbReference type="InterPro" id="IPR000683">
    <property type="entry name" value="Gfo/Idh/MocA-like_OxRdtase_N"/>
</dbReference>
<gene>
    <name evidence="3" type="ORF">AVDCRST_MAG18-595</name>
</gene>
<dbReference type="PANTHER" id="PTHR43377:SF2">
    <property type="entry name" value="BINDING ROSSMANN FOLD OXIDOREDUCTASE, PUTATIVE (AFU_ORTHOLOGUE AFUA_4G00560)-RELATED"/>
    <property type="match status" value="1"/>
</dbReference>
<evidence type="ECO:0000259" key="2">
    <source>
        <dbReference type="Pfam" id="PF02894"/>
    </source>
</evidence>
<dbReference type="Gene3D" id="3.30.360.10">
    <property type="entry name" value="Dihydrodipicolinate Reductase, domain 2"/>
    <property type="match status" value="1"/>
</dbReference>
<organism evidence="3">
    <name type="scientific">uncultured Thermomicrobiales bacterium</name>
    <dbReference type="NCBI Taxonomy" id="1645740"/>
    <lineage>
        <taxon>Bacteria</taxon>
        <taxon>Pseudomonadati</taxon>
        <taxon>Thermomicrobiota</taxon>
        <taxon>Thermomicrobia</taxon>
        <taxon>Thermomicrobiales</taxon>
        <taxon>environmental samples</taxon>
    </lineage>
</organism>
<keyword evidence="3" id="KW-0560">Oxidoreductase</keyword>
<protein>
    <submittedName>
        <fullName evidence="3">Myo-inositol 2-dehydrogenase 1</fullName>
        <ecNumber evidence="3">1.1.1.18</ecNumber>
    </submittedName>
</protein>
<dbReference type="GO" id="GO:0050112">
    <property type="term" value="F:inositol 2-dehydrogenase (NAD+) activity"/>
    <property type="evidence" value="ECO:0007669"/>
    <property type="project" value="UniProtKB-EC"/>
</dbReference>
<dbReference type="EMBL" id="CADCWN010000043">
    <property type="protein sequence ID" value="CAA9554718.1"/>
    <property type="molecule type" value="Genomic_DNA"/>
</dbReference>
<name>A0A6J4UM39_9BACT</name>
<dbReference type="InterPro" id="IPR036291">
    <property type="entry name" value="NAD(P)-bd_dom_sf"/>
</dbReference>
<dbReference type="Pfam" id="PF02894">
    <property type="entry name" value="GFO_IDH_MocA_C"/>
    <property type="match status" value="1"/>
</dbReference>
<dbReference type="InterPro" id="IPR004104">
    <property type="entry name" value="Gfo/Idh/MocA-like_OxRdtase_C"/>
</dbReference>
<dbReference type="Gene3D" id="3.40.50.720">
    <property type="entry name" value="NAD(P)-binding Rossmann-like Domain"/>
    <property type="match status" value="1"/>
</dbReference>
<proteinExistence type="predicted"/>
<dbReference type="SUPFAM" id="SSF55347">
    <property type="entry name" value="Glyceraldehyde-3-phosphate dehydrogenase-like, C-terminal domain"/>
    <property type="match status" value="1"/>
</dbReference>
<dbReference type="EC" id="1.1.1.18" evidence="3"/>
<dbReference type="AlphaFoldDB" id="A0A6J4UM39"/>
<evidence type="ECO:0000313" key="3">
    <source>
        <dbReference type="EMBL" id="CAA9554718.1"/>
    </source>
</evidence>
<feature type="domain" description="Gfo/Idh/MocA-like oxidoreductase C-terminal" evidence="2">
    <location>
        <begin position="145"/>
        <end position="431"/>
    </location>
</feature>
<dbReference type="Pfam" id="PF01408">
    <property type="entry name" value="GFO_IDH_MocA"/>
    <property type="match status" value="1"/>
</dbReference>
<sequence length="438" mass="49182">MEKKRYAIVGLGARSAMYSTALWEDYNDHSAVVGFCDVNQTRMDYYNRLAGERYGLPPIPTYRPDEFARMLTEGRVDTAIVTSMDRTHHRYIIAAMEAGCDVITEKPLTVDAEKCQQILDVQRRTGRQLAVTFNYRYAPRASKVKELLQGGAIGKVISVHFEWLLDTQHGADYFRRWHRDKRNSGGLMVHKATHHFDLVNWWLDSSPETVFALGDLKFYGRENAEGRGVTRFYDRARGSEAARDDPFALDLGASERLRGLYLDAEHEDGYHRDQSVFGSGISIEDDVAVLVRYENGATMSYHLTAYSPREGFRVSFNGTKGRLDLEVAESPYVSGARDDFNMPELRGSEPLAETERPEIIVQQLWGKPVAVPYESGQGGHGGGDVRLLADLFELQRQPDPLGRAASHLDGARSILTGIAANQAMRTGLPVRVADLVRF</sequence>
<dbReference type="SUPFAM" id="SSF51735">
    <property type="entry name" value="NAD(P)-binding Rossmann-fold domains"/>
    <property type="match status" value="1"/>
</dbReference>
<accession>A0A6J4UM39</accession>
<dbReference type="GO" id="GO:0000166">
    <property type="term" value="F:nucleotide binding"/>
    <property type="evidence" value="ECO:0007669"/>
    <property type="project" value="InterPro"/>
</dbReference>
<evidence type="ECO:0000259" key="1">
    <source>
        <dbReference type="Pfam" id="PF01408"/>
    </source>
</evidence>
<dbReference type="PANTHER" id="PTHR43377">
    <property type="entry name" value="BILIVERDIN REDUCTASE A"/>
    <property type="match status" value="1"/>
</dbReference>
<reference evidence="3" key="1">
    <citation type="submission" date="2020-02" db="EMBL/GenBank/DDBJ databases">
        <authorList>
            <person name="Meier V. D."/>
        </authorList>
    </citation>
    <scope>NUCLEOTIDE SEQUENCE</scope>
    <source>
        <strain evidence="3">AVDCRST_MAG18</strain>
    </source>
</reference>